<dbReference type="SUPFAM" id="SSF57701">
    <property type="entry name" value="Zn2/Cys6 DNA-binding domain"/>
    <property type="match status" value="1"/>
</dbReference>
<feature type="region of interest" description="Disordered" evidence="2">
    <location>
        <begin position="201"/>
        <end position="234"/>
    </location>
</feature>
<keyword evidence="1" id="KW-0539">Nucleus</keyword>
<dbReference type="PANTHER" id="PTHR31644">
    <property type="entry name" value="TRANSCRIPTIONAL ACTIVATOR ARO80-RELATED"/>
    <property type="match status" value="1"/>
</dbReference>
<evidence type="ECO:0000256" key="1">
    <source>
        <dbReference type="ARBA" id="ARBA00023242"/>
    </source>
</evidence>
<dbReference type="GO" id="GO:0009074">
    <property type="term" value="P:aromatic amino acid family catabolic process"/>
    <property type="evidence" value="ECO:0007669"/>
    <property type="project" value="TreeGrafter"/>
</dbReference>
<feature type="domain" description="Zn(2)-C6 fungal-type" evidence="3">
    <location>
        <begin position="20"/>
        <end position="56"/>
    </location>
</feature>
<organism evidence="4 5">
    <name type="scientific">Aureobasidium pullulans</name>
    <name type="common">Black yeast</name>
    <name type="synonym">Pullularia pullulans</name>
    <dbReference type="NCBI Taxonomy" id="5580"/>
    <lineage>
        <taxon>Eukaryota</taxon>
        <taxon>Fungi</taxon>
        <taxon>Dikarya</taxon>
        <taxon>Ascomycota</taxon>
        <taxon>Pezizomycotina</taxon>
        <taxon>Dothideomycetes</taxon>
        <taxon>Dothideomycetidae</taxon>
        <taxon>Dothideales</taxon>
        <taxon>Saccotheciaceae</taxon>
        <taxon>Aureobasidium</taxon>
    </lineage>
</organism>
<evidence type="ECO:0000313" key="5">
    <source>
        <dbReference type="Proteomes" id="UP000310687"/>
    </source>
</evidence>
<accession>A0A4S8XQY5</accession>
<sequence length="948" mass="104958">MDPMDGGDGVDNKHSRTYQACIPCRRRKVRCDLGPVDNPHDPPCVRCRREAKECFFSATRRKKRAADSGTTGDEVDPNDYEIRGGRKRLKEGVAESVDSDTRSVHSPVPVAAAYIPRPLTPGGSMGRQQPLRRPHSTSQTPYPHDEADDHVNSHTAALLQTAELHNGHDALNVLIEAATTHHRTGSASDVNKYASSLPSPAVLPAPMTSKPPPPDSSIDPAIMQQPPSTARPSSSADYASAYAAWARFRFVRNGWFTTKEGMEYIEYFYTYMSPLTPIALPDYRGPDKHAALLENEPMLAVTMLMIASRYMTLSGPGAQSRSHAIHSRLWPFVQRMIDRIVWGRELSGTTLHPDETQPGCDVNPLSRKGLLTLGTVESLLLLTEWHPRMMHFPADEDDTQLMAPVDPMASINESTSSPDKGQGGHALTSWLEPVFRSDRMCWVLLNMAMTIASQIGVFDADCSRHLQAISPVEQEIYQRRRLHIKSVILGYITQTSGRMGVTAMLPQGYAEPSLSELYNPKRSSFKDTKDIVLHFWLRLATLVKINNEELYANRQQTRDIIKTGKYRELLQRIKPSLVQWRREFEAYRNIPILLRHVLIIEYEHTRVILHQLALQAVVERCANNNTGAAGKIIPPNVLDQWFGSDRQHVDEVMQACRNVLRVVVDGLAPGGYLKHAPVRTFFRIVSVTLVLVKTFAFGAFENEMALSLNLMDRTVEVMRNCVVDDVHLSNRFSNFLEVITNRLRPMIIRMSRTNGSTSNHAVSRVSSRPASPGQGQQNRTTEHMPAYPLNPYDNTAGGNGNGNGNGGREGEQHQQQHNNPALYGISTQSYDLTDNPGNFSIMPPPGYPPGNTSTTQPSPSMHHASLHQQNIGSDDYGYNAFGEGFGADDGSYDWLALPLDPILQAGGGDVTANCFGPGIGEFDMLEVLLGGGGGQGQQQHGNGQHQGH</sequence>
<dbReference type="GO" id="GO:0045944">
    <property type="term" value="P:positive regulation of transcription by RNA polymerase II"/>
    <property type="evidence" value="ECO:0007669"/>
    <property type="project" value="TreeGrafter"/>
</dbReference>
<dbReference type="InterPro" id="IPR036864">
    <property type="entry name" value="Zn2-C6_fun-type_DNA-bd_sf"/>
</dbReference>
<dbReference type="AlphaFoldDB" id="A0A4S8XQY5"/>
<evidence type="ECO:0000256" key="2">
    <source>
        <dbReference type="SAM" id="MobiDB-lite"/>
    </source>
</evidence>
<dbReference type="SMART" id="SM00066">
    <property type="entry name" value="GAL4"/>
    <property type="match status" value="1"/>
</dbReference>
<feature type="region of interest" description="Disordered" evidence="2">
    <location>
        <begin position="59"/>
        <end position="149"/>
    </location>
</feature>
<dbReference type="GO" id="GO:0000981">
    <property type="term" value="F:DNA-binding transcription factor activity, RNA polymerase II-specific"/>
    <property type="evidence" value="ECO:0007669"/>
    <property type="project" value="InterPro"/>
</dbReference>
<dbReference type="PROSITE" id="PS50048">
    <property type="entry name" value="ZN2_CY6_FUNGAL_2"/>
    <property type="match status" value="1"/>
</dbReference>
<dbReference type="GO" id="GO:0008270">
    <property type="term" value="F:zinc ion binding"/>
    <property type="evidence" value="ECO:0007669"/>
    <property type="project" value="InterPro"/>
</dbReference>
<dbReference type="EMBL" id="QZAL01000081">
    <property type="protein sequence ID" value="THW40335.1"/>
    <property type="molecule type" value="Genomic_DNA"/>
</dbReference>
<proteinExistence type="predicted"/>
<dbReference type="InterPro" id="IPR001138">
    <property type="entry name" value="Zn2Cys6_DnaBD"/>
</dbReference>
<dbReference type="PANTHER" id="PTHR31644:SF2">
    <property type="entry name" value="TRANSCRIPTIONAL ACTIVATOR ARO80-RELATED"/>
    <property type="match status" value="1"/>
</dbReference>
<protein>
    <recommendedName>
        <fullName evidence="3">Zn(2)-C6 fungal-type domain-containing protein</fullName>
    </recommendedName>
</protein>
<reference evidence="4 5" key="1">
    <citation type="submission" date="2018-10" db="EMBL/GenBank/DDBJ databases">
        <title>Fifty Aureobasidium pullulans genomes reveal a recombining polyextremotolerant generalist.</title>
        <authorList>
            <person name="Gostincar C."/>
            <person name="Turk M."/>
            <person name="Zajc J."/>
            <person name="Gunde-Cimerman N."/>
        </authorList>
    </citation>
    <scope>NUCLEOTIDE SEQUENCE [LARGE SCALE GENOMIC DNA]</scope>
    <source>
        <strain evidence="4 5">EXF-11013</strain>
    </source>
</reference>
<evidence type="ECO:0000313" key="4">
    <source>
        <dbReference type="EMBL" id="THW40335.1"/>
    </source>
</evidence>
<dbReference type="Pfam" id="PF00172">
    <property type="entry name" value="Zn_clus"/>
    <property type="match status" value="1"/>
</dbReference>
<feature type="compositionally biased region" description="Gly residues" evidence="2">
    <location>
        <begin position="797"/>
        <end position="807"/>
    </location>
</feature>
<feature type="region of interest" description="Disordered" evidence="2">
    <location>
        <begin position="752"/>
        <end position="816"/>
    </location>
</feature>
<dbReference type="Proteomes" id="UP000310687">
    <property type="component" value="Unassembled WGS sequence"/>
</dbReference>
<dbReference type="PROSITE" id="PS00463">
    <property type="entry name" value="ZN2_CY6_FUNGAL_1"/>
    <property type="match status" value="1"/>
</dbReference>
<dbReference type="InterPro" id="IPR052780">
    <property type="entry name" value="AAA_Catabolism_Regulators"/>
</dbReference>
<dbReference type="Gene3D" id="4.10.240.10">
    <property type="entry name" value="Zn(2)-C6 fungal-type DNA-binding domain"/>
    <property type="match status" value="1"/>
</dbReference>
<feature type="compositionally biased region" description="Polar residues" evidence="2">
    <location>
        <begin position="752"/>
        <end position="779"/>
    </location>
</feature>
<name>A0A4S8XQY5_AURPU</name>
<dbReference type="FunFam" id="4.10.240.10:FF:000012">
    <property type="entry name" value="C6 transcription factor"/>
    <property type="match status" value="1"/>
</dbReference>
<dbReference type="CDD" id="cd12148">
    <property type="entry name" value="fungal_TF_MHR"/>
    <property type="match status" value="1"/>
</dbReference>
<dbReference type="GO" id="GO:0005634">
    <property type="term" value="C:nucleus"/>
    <property type="evidence" value="ECO:0007669"/>
    <property type="project" value="TreeGrafter"/>
</dbReference>
<dbReference type="CDD" id="cd00067">
    <property type="entry name" value="GAL4"/>
    <property type="match status" value="1"/>
</dbReference>
<evidence type="ECO:0000259" key="3">
    <source>
        <dbReference type="PROSITE" id="PS50048"/>
    </source>
</evidence>
<comment type="caution">
    <text evidence="4">The sequence shown here is derived from an EMBL/GenBank/DDBJ whole genome shotgun (WGS) entry which is preliminary data.</text>
</comment>
<gene>
    <name evidence="4" type="ORF">D6D22_05849</name>
</gene>